<keyword evidence="2" id="KW-0812">Transmembrane</keyword>
<dbReference type="RefSeq" id="WP_189210216.1">
    <property type="nucleotide sequence ID" value="NZ_BMRB01000002.1"/>
</dbReference>
<feature type="transmembrane region" description="Helical" evidence="2">
    <location>
        <begin position="262"/>
        <end position="283"/>
    </location>
</feature>
<dbReference type="Proteomes" id="UP000660680">
    <property type="component" value="Unassembled WGS sequence"/>
</dbReference>
<feature type="transmembrane region" description="Helical" evidence="2">
    <location>
        <begin position="237"/>
        <end position="256"/>
    </location>
</feature>
<evidence type="ECO:0000313" key="5">
    <source>
        <dbReference type="Proteomes" id="UP000660680"/>
    </source>
</evidence>
<dbReference type="AlphaFoldDB" id="A0A918LBB7"/>
<keyword evidence="5" id="KW-1185">Reference proteome</keyword>
<evidence type="ECO:0000313" key="4">
    <source>
        <dbReference type="EMBL" id="GGS27714.1"/>
    </source>
</evidence>
<keyword evidence="2" id="KW-1133">Transmembrane helix</keyword>
<feature type="transmembrane region" description="Helical" evidence="2">
    <location>
        <begin position="334"/>
        <end position="356"/>
    </location>
</feature>
<comment type="caution">
    <text evidence="4">The sequence shown here is derived from an EMBL/GenBank/DDBJ whole genome shotgun (WGS) entry which is preliminary data.</text>
</comment>
<feature type="domain" description="DUF418" evidence="3">
    <location>
        <begin position="218"/>
        <end position="373"/>
    </location>
</feature>
<name>A0A918LBB7_9PSEU</name>
<organism evidence="4 5">
    <name type="scientific">Actinokineospora fastidiosa</name>
    <dbReference type="NCBI Taxonomy" id="1816"/>
    <lineage>
        <taxon>Bacteria</taxon>
        <taxon>Bacillati</taxon>
        <taxon>Actinomycetota</taxon>
        <taxon>Actinomycetes</taxon>
        <taxon>Pseudonocardiales</taxon>
        <taxon>Pseudonocardiaceae</taxon>
        <taxon>Actinokineospora</taxon>
    </lineage>
</organism>
<dbReference type="PANTHER" id="PTHR30590">
    <property type="entry name" value="INNER MEMBRANE PROTEIN"/>
    <property type="match status" value="1"/>
</dbReference>
<gene>
    <name evidence="4" type="ORF">GCM10010171_20620</name>
</gene>
<reference evidence="4" key="1">
    <citation type="journal article" date="2014" name="Int. J. Syst. Evol. Microbiol.">
        <title>Complete genome sequence of Corynebacterium casei LMG S-19264T (=DSM 44701T), isolated from a smear-ripened cheese.</title>
        <authorList>
            <consortium name="US DOE Joint Genome Institute (JGI-PGF)"/>
            <person name="Walter F."/>
            <person name="Albersmeier A."/>
            <person name="Kalinowski J."/>
            <person name="Ruckert C."/>
        </authorList>
    </citation>
    <scope>NUCLEOTIDE SEQUENCE</scope>
    <source>
        <strain evidence="4">JCM 3276</strain>
    </source>
</reference>
<dbReference type="EMBL" id="BMRB01000002">
    <property type="protein sequence ID" value="GGS27714.1"/>
    <property type="molecule type" value="Genomic_DNA"/>
</dbReference>
<dbReference type="Pfam" id="PF04235">
    <property type="entry name" value="DUF418"/>
    <property type="match status" value="1"/>
</dbReference>
<protein>
    <recommendedName>
        <fullName evidence="3">DUF418 domain-containing protein</fullName>
    </recommendedName>
</protein>
<feature type="compositionally biased region" description="Basic and acidic residues" evidence="1">
    <location>
        <begin position="1"/>
        <end position="12"/>
    </location>
</feature>
<feature type="transmembrane region" description="Helical" evidence="2">
    <location>
        <begin position="98"/>
        <end position="115"/>
    </location>
</feature>
<reference evidence="4" key="2">
    <citation type="submission" date="2020-09" db="EMBL/GenBank/DDBJ databases">
        <authorList>
            <person name="Sun Q."/>
            <person name="Ohkuma M."/>
        </authorList>
    </citation>
    <scope>NUCLEOTIDE SEQUENCE</scope>
    <source>
        <strain evidence="4">JCM 3276</strain>
    </source>
</reference>
<dbReference type="PANTHER" id="PTHR30590:SF2">
    <property type="entry name" value="INNER MEMBRANE PROTEIN"/>
    <property type="match status" value="1"/>
</dbReference>
<evidence type="ECO:0000259" key="3">
    <source>
        <dbReference type="Pfam" id="PF04235"/>
    </source>
</evidence>
<evidence type="ECO:0000256" key="2">
    <source>
        <dbReference type="SAM" id="Phobius"/>
    </source>
</evidence>
<dbReference type="InterPro" id="IPR052529">
    <property type="entry name" value="Bact_Transport_Assoc"/>
</dbReference>
<feature type="transmembrane region" description="Helical" evidence="2">
    <location>
        <begin position="121"/>
        <end position="137"/>
    </location>
</feature>
<feature type="region of interest" description="Disordered" evidence="1">
    <location>
        <begin position="1"/>
        <end position="27"/>
    </location>
</feature>
<proteinExistence type="predicted"/>
<evidence type="ECO:0000256" key="1">
    <source>
        <dbReference type="SAM" id="MobiDB-lite"/>
    </source>
</evidence>
<accession>A0A918LBB7</accession>
<keyword evidence="2" id="KW-0472">Membrane</keyword>
<feature type="transmembrane region" description="Helical" evidence="2">
    <location>
        <begin position="68"/>
        <end position="86"/>
    </location>
</feature>
<feature type="transmembrane region" description="Helical" evidence="2">
    <location>
        <begin position="203"/>
        <end position="225"/>
    </location>
</feature>
<feature type="transmembrane region" description="Helical" evidence="2">
    <location>
        <begin position="149"/>
        <end position="172"/>
    </location>
</feature>
<dbReference type="InterPro" id="IPR007349">
    <property type="entry name" value="DUF418"/>
</dbReference>
<sequence>MLAREKGENFREHTRHRPGHAARGGDPRHAGHNVWIFTNPGGFAGFLADTATAGTGETVLRTISNGKFLGLLSIMFGIGIAIQLGSARRRGARWPGWYLWRAALLFAEGVLHYVLVFEGDVLAFYAVVSVIVAYLAARSERTIRAWMITAGALHVAAVALLTAAMAATGGAVGGGGLPAPDTWTGQVAMRLEHWVALRAEGLFVLPLSTVLFLAGVLLWRAGALTDTARGAALRARLIGWGIGVGVPLNFLAALAGPSWFLVDRYLCAPLVAFGLLGAITAVVHRMRPRPGPLRAGLTAVGRCAMSCYILQNLIASALCYDWGLGLADRFGHHGPWLTAGAWLTVTALLMAGAAGWTRRFERGPIETVWHRLYLAPQRRRVETTV</sequence>